<sequence length="384" mass="42385">MKRIYFDNAATSYPKPTSVLDSMLEYIKYIGSNVNRSSYGFSYEAEDILYETRQILCNMFNGDDCKNVVFTANITTSLNIILKGLLKSGDHILTSSMEHNAVMRPLSQLSLSGINYDTFPCFSDGSVDISSLSSMLKTNTKAIVITHASNVCGTLMPIFEIGRFCKENNLYFVVDSAQTAGLFPIDMQTMNIDALAFTGHKALLGPQGIGGFILKENMIKLIDPILSGGTGSISHTLDIPEFMPDRFEAGTLNIPGIYGLNASLKYIHEIGMDTILNKELTLTKNFLDELSDIKKIRVYGRSDIIDRAAVVSIDVADMDLSDIAYTLDDKYGIQTRVGLHCAPIAHSTLGTYPRGTVRFSFGHNNNSEEIKHCIQALKEIIYGI</sequence>
<dbReference type="EMBL" id="CP032364">
    <property type="protein sequence ID" value="AYA98556.1"/>
    <property type="molecule type" value="Genomic_DNA"/>
</dbReference>
<dbReference type="Gene3D" id="3.90.1150.10">
    <property type="entry name" value="Aspartate Aminotransferase, domain 1"/>
    <property type="match status" value="1"/>
</dbReference>
<dbReference type="Gene3D" id="3.40.640.10">
    <property type="entry name" value="Type I PLP-dependent aspartate aminotransferase-like (Major domain)"/>
    <property type="match status" value="1"/>
</dbReference>
<name>A0A385PX54_9FIRM</name>
<dbReference type="GO" id="GO:0031071">
    <property type="term" value="F:cysteine desulfurase activity"/>
    <property type="evidence" value="ECO:0007669"/>
    <property type="project" value="UniProtKB-EC"/>
</dbReference>
<evidence type="ECO:0000256" key="6">
    <source>
        <dbReference type="ARBA" id="ARBA00050776"/>
    </source>
</evidence>
<keyword evidence="10" id="KW-1185">Reference proteome</keyword>
<dbReference type="KEGG" id="lua:D4A81_00615"/>
<dbReference type="InterPro" id="IPR016454">
    <property type="entry name" value="Cysteine_dSase"/>
</dbReference>
<reference evidence="9 10" key="1">
    <citation type="submission" date="2018-09" db="EMBL/GenBank/DDBJ databases">
        <title>Genome sequencing of Lachnoanaerobaculum umeaense DSM 23576.</title>
        <authorList>
            <person name="Kook J.-K."/>
            <person name="Park S.-N."/>
            <person name="Lim Y.K."/>
        </authorList>
    </citation>
    <scope>NUCLEOTIDE SEQUENCE [LARGE SCALE GENOMIC DNA]</scope>
    <source>
        <strain evidence="10">DSM 23576 \ CCUG 58757</strain>
    </source>
</reference>
<dbReference type="RefSeq" id="WP_111524427.1">
    <property type="nucleotide sequence ID" value="NZ_CP032364.1"/>
</dbReference>
<dbReference type="Proteomes" id="UP000265562">
    <property type="component" value="Chromosome"/>
</dbReference>
<proteinExistence type="inferred from homology"/>
<dbReference type="InterPro" id="IPR010969">
    <property type="entry name" value="Cys_dSase-rel_unknwn_funct"/>
</dbReference>
<dbReference type="PANTHER" id="PTHR43586:SF4">
    <property type="entry name" value="ISOPENICILLIN N EPIMERASE"/>
    <property type="match status" value="1"/>
</dbReference>
<dbReference type="CDD" id="cd06453">
    <property type="entry name" value="SufS_like"/>
    <property type="match status" value="1"/>
</dbReference>
<dbReference type="Pfam" id="PF00266">
    <property type="entry name" value="Aminotran_5"/>
    <property type="match status" value="1"/>
</dbReference>
<evidence type="ECO:0000313" key="10">
    <source>
        <dbReference type="Proteomes" id="UP000265562"/>
    </source>
</evidence>
<accession>A0A385PX54</accession>
<evidence type="ECO:0000256" key="4">
    <source>
        <dbReference type="ARBA" id="ARBA00022679"/>
    </source>
</evidence>
<organism evidence="9 10">
    <name type="scientific">Lachnoanaerobaculum umeaense</name>
    <dbReference type="NCBI Taxonomy" id="617123"/>
    <lineage>
        <taxon>Bacteria</taxon>
        <taxon>Bacillati</taxon>
        <taxon>Bacillota</taxon>
        <taxon>Clostridia</taxon>
        <taxon>Lachnospirales</taxon>
        <taxon>Lachnospiraceae</taxon>
        <taxon>Lachnoanaerobaculum</taxon>
    </lineage>
</organism>
<dbReference type="SUPFAM" id="SSF53383">
    <property type="entry name" value="PLP-dependent transferases"/>
    <property type="match status" value="1"/>
</dbReference>
<evidence type="ECO:0000256" key="2">
    <source>
        <dbReference type="ARBA" id="ARBA00010447"/>
    </source>
</evidence>
<feature type="domain" description="Aminotransferase class V" evidence="8">
    <location>
        <begin position="4"/>
        <end position="371"/>
    </location>
</feature>
<keyword evidence="5" id="KW-0663">Pyridoxal phosphate</keyword>
<dbReference type="InterPro" id="IPR000192">
    <property type="entry name" value="Aminotrans_V_dom"/>
</dbReference>
<dbReference type="InterPro" id="IPR015422">
    <property type="entry name" value="PyrdxlP-dep_Trfase_small"/>
</dbReference>
<evidence type="ECO:0000256" key="3">
    <source>
        <dbReference type="ARBA" id="ARBA00012239"/>
    </source>
</evidence>
<evidence type="ECO:0000256" key="5">
    <source>
        <dbReference type="ARBA" id="ARBA00022898"/>
    </source>
</evidence>
<dbReference type="AlphaFoldDB" id="A0A385PX54"/>
<dbReference type="GO" id="GO:0030170">
    <property type="term" value="F:pyridoxal phosphate binding"/>
    <property type="evidence" value="ECO:0007669"/>
    <property type="project" value="InterPro"/>
</dbReference>
<dbReference type="InterPro" id="IPR020578">
    <property type="entry name" value="Aminotrans_V_PyrdxlP_BS"/>
</dbReference>
<dbReference type="PANTHER" id="PTHR43586">
    <property type="entry name" value="CYSTEINE DESULFURASE"/>
    <property type="match status" value="1"/>
</dbReference>
<comment type="similarity">
    <text evidence="2">Belongs to the class-V pyridoxal-phosphate-dependent aminotransferase family. Csd subfamily.</text>
</comment>
<dbReference type="PIRSF" id="PIRSF005572">
    <property type="entry name" value="NifS"/>
    <property type="match status" value="1"/>
</dbReference>
<comment type="catalytic activity">
    <reaction evidence="6">
        <text>(sulfur carrier)-H + L-cysteine = (sulfur carrier)-SH + L-alanine</text>
        <dbReference type="Rhea" id="RHEA:43892"/>
        <dbReference type="Rhea" id="RHEA-COMP:14737"/>
        <dbReference type="Rhea" id="RHEA-COMP:14739"/>
        <dbReference type="ChEBI" id="CHEBI:29917"/>
        <dbReference type="ChEBI" id="CHEBI:35235"/>
        <dbReference type="ChEBI" id="CHEBI:57972"/>
        <dbReference type="ChEBI" id="CHEBI:64428"/>
        <dbReference type="EC" id="2.8.1.7"/>
    </reaction>
</comment>
<dbReference type="GO" id="GO:0006534">
    <property type="term" value="P:cysteine metabolic process"/>
    <property type="evidence" value="ECO:0007669"/>
    <property type="project" value="InterPro"/>
</dbReference>
<keyword evidence="4 9" id="KW-0808">Transferase</keyword>
<dbReference type="InterPro" id="IPR010970">
    <property type="entry name" value="Cys_dSase_SufS"/>
</dbReference>
<comment type="cofactor">
    <cofactor evidence="1 7">
        <name>pyridoxal 5'-phosphate</name>
        <dbReference type="ChEBI" id="CHEBI:597326"/>
    </cofactor>
</comment>
<dbReference type="OrthoDB" id="9804366at2"/>
<dbReference type="PROSITE" id="PS00595">
    <property type="entry name" value="AA_TRANSFER_CLASS_5"/>
    <property type="match status" value="1"/>
</dbReference>
<dbReference type="InterPro" id="IPR015421">
    <property type="entry name" value="PyrdxlP-dep_Trfase_major"/>
</dbReference>
<protein>
    <recommendedName>
        <fullName evidence="3">cysteine desulfurase</fullName>
        <ecNumber evidence="3">2.8.1.7</ecNumber>
    </recommendedName>
</protein>
<evidence type="ECO:0000256" key="7">
    <source>
        <dbReference type="RuleBase" id="RU004504"/>
    </source>
</evidence>
<gene>
    <name evidence="9" type="ORF">D4A81_00615</name>
</gene>
<evidence type="ECO:0000256" key="1">
    <source>
        <dbReference type="ARBA" id="ARBA00001933"/>
    </source>
</evidence>
<evidence type="ECO:0000259" key="8">
    <source>
        <dbReference type="Pfam" id="PF00266"/>
    </source>
</evidence>
<dbReference type="InterPro" id="IPR015424">
    <property type="entry name" value="PyrdxlP-dep_Trfase"/>
</dbReference>
<dbReference type="NCBIfam" id="TIGR01977">
    <property type="entry name" value="am_tr_V_EF2568"/>
    <property type="match status" value="1"/>
</dbReference>
<dbReference type="GO" id="GO:0008483">
    <property type="term" value="F:transaminase activity"/>
    <property type="evidence" value="ECO:0007669"/>
    <property type="project" value="UniProtKB-KW"/>
</dbReference>
<dbReference type="EC" id="2.8.1.7" evidence="3"/>
<evidence type="ECO:0000313" key="9">
    <source>
        <dbReference type="EMBL" id="AYA98556.1"/>
    </source>
</evidence>
<keyword evidence="9" id="KW-0032">Aminotransferase</keyword>